<evidence type="ECO:0000256" key="1">
    <source>
        <dbReference type="SAM" id="MobiDB-lite"/>
    </source>
</evidence>
<keyword evidence="2" id="KW-0812">Transmembrane</keyword>
<gene>
    <name evidence="3" type="ORF">F7725_026648</name>
</gene>
<dbReference type="AlphaFoldDB" id="A0A7J5X817"/>
<comment type="caution">
    <text evidence="3">The sequence shown here is derived from an EMBL/GenBank/DDBJ whole genome shotgun (WGS) entry which is preliminary data.</text>
</comment>
<proteinExistence type="predicted"/>
<evidence type="ECO:0000313" key="4">
    <source>
        <dbReference type="Proteomes" id="UP000518266"/>
    </source>
</evidence>
<feature type="compositionally biased region" description="Polar residues" evidence="1">
    <location>
        <begin position="51"/>
        <end position="63"/>
    </location>
</feature>
<keyword evidence="4" id="KW-1185">Reference proteome</keyword>
<feature type="region of interest" description="Disordered" evidence="1">
    <location>
        <begin position="46"/>
        <end position="78"/>
    </location>
</feature>
<sequence>MSMRSELVALNAPALEPPLCVGTALAAVAFFSTLINIWKGRQEGRDRRMLPSSSLRSEQSGSPSHRHDNRTQRPVPQRNWSAVHMDVAAGNTHTHLLYSFLDKVILCRAHTRSVSVMKAATHCSSSRLIGRHSRIRRHNLQPALMHIPLLHMNSTDLQGCIVLLPVFSHYLGLFG</sequence>
<keyword evidence="2" id="KW-1133">Transmembrane helix</keyword>
<accession>A0A7J5X817</accession>
<dbReference type="Proteomes" id="UP000518266">
    <property type="component" value="Unassembled WGS sequence"/>
</dbReference>
<evidence type="ECO:0000256" key="2">
    <source>
        <dbReference type="SAM" id="Phobius"/>
    </source>
</evidence>
<evidence type="ECO:0000313" key="3">
    <source>
        <dbReference type="EMBL" id="KAF3832983.1"/>
    </source>
</evidence>
<dbReference type="EMBL" id="JAAKFY010000027">
    <property type="protein sequence ID" value="KAF3832983.1"/>
    <property type="molecule type" value="Genomic_DNA"/>
</dbReference>
<organism evidence="3 4">
    <name type="scientific">Dissostichus mawsoni</name>
    <name type="common">Antarctic cod</name>
    <dbReference type="NCBI Taxonomy" id="36200"/>
    <lineage>
        <taxon>Eukaryota</taxon>
        <taxon>Metazoa</taxon>
        <taxon>Chordata</taxon>
        <taxon>Craniata</taxon>
        <taxon>Vertebrata</taxon>
        <taxon>Euteleostomi</taxon>
        <taxon>Actinopterygii</taxon>
        <taxon>Neopterygii</taxon>
        <taxon>Teleostei</taxon>
        <taxon>Neoteleostei</taxon>
        <taxon>Acanthomorphata</taxon>
        <taxon>Eupercaria</taxon>
        <taxon>Perciformes</taxon>
        <taxon>Notothenioidei</taxon>
        <taxon>Nototheniidae</taxon>
        <taxon>Dissostichus</taxon>
    </lineage>
</organism>
<keyword evidence="2" id="KW-0472">Membrane</keyword>
<feature type="transmembrane region" description="Helical" evidence="2">
    <location>
        <begin position="20"/>
        <end position="38"/>
    </location>
</feature>
<name>A0A7J5X817_DISMA</name>
<protein>
    <submittedName>
        <fullName evidence="3">Uncharacterized protein</fullName>
    </submittedName>
</protein>
<reference evidence="3 4" key="1">
    <citation type="submission" date="2020-03" db="EMBL/GenBank/DDBJ databases">
        <title>Dissostichus mawsoni Genome sequencing and assembly.</title>
        <authorList>
            <person name="Park H."/>
        </authorList>
    </citation>
    <scope>NUCLEOTIDE SEQUENCE [LARGE SCALE GENOMIC DNA]</scope>
    <source>
        <strain evidence="3">DM0001</strain>
        <tissue evidence="3">Muscle</tissue>
    </source>
</reference>